<feature type="non-terminal residue" evidence="1">
    <location>
        <position position="51"/>
    </location>
</feature>
<keyword evidence="2" id="KW-1185">Reference proteome</keyword>
<feature type="non-terminal residue" evidence="1">
    <location>
        <position position="1"/>
    </location>
</feature>
<name>A0AA38KFK8_TAXCH</name>
<dbReference type="Proteomes" id="UP000824469">
    <property type="component" value="Unassembled WGS sequence"/>
</dbReference>
<evidence type="ECO:0000313" key="2">
    <source>
        <dbReference type="Proteomes" id="UP000824469"/>
    </source>
</evidence>
<comment type="caution">
    <text evidence="1">The sequence shown here is derived from an EMBL/GenBank/DDBJ whole genome shotgun (WGS) entry which is preliminary data.</text>
</comment>
<organism evidence="1 2">
    <name type="scientific">Taxus chinensis</name>
    <name type="common">Chinese yew</name>
    <name type="synonym">Taxus wallichiana var. chinensis</name>
    <dbReference type="NCBI Taxonomy" id="29808"/>
    <lineage>
        <taxon>Eukaryota</taxon>
        <taxon>Viridiplantae</taxon>
        <taxon>Streptophyta</taxon>
        <taxon>Embryophyta</taxon>
        <taxon>Tracheophyta</taxon>
        <taxon>Spermatophyta</taxon>
        <taxon>Pinopsida</taxon>
        <taxon>Pinidae</taxon>
        <taxon>Conifers II</taxon>
        <taxon>Cupressales</taxon>
        <taxon>Taxaceae</taxon>
        <taxon>Taxus</taxon>
    </lineage>
</organism>
<dbReference type="EMBL" id="JAHRHJ020000008">
    <property type="protein sequence ID" value="KAH9306153.1"/>
    <property type="molecule type" value="Genomic_DNA"/>
</dbReference>
<accession>A0AA38KFK8</accession>
<proteinExistence type="predicted"/>
<sequence length="51" mass="5850">ISTRQVFDFRLTQILVDLKDDGNVLLDTYHQMGEDRSVLQENVGGCHTIEE</sequence>
<protein>
    <submittedName>
        <fullName evidence="1">Uncharacterized protein</fullName>
    </submittedName>
</protein>
<dbReference type="AlphaFoldDB" id="A0AA38KFK8"/>
<reference evidence="1 2" key="1">
    <citation type="journal article" date="2021" name="Nat. Plants">
        <title>The Taxus genome provides insights into paclitaxel biosynthesis.</title>
        <authorList>
            <person name="Xiong X."/>
            <person name="Gou J."/>
            <person name="Liao Q."/>
            <person name="Li Y."/>
            <person name="Zhou Q."/>
            <person name="Bi G."/>
            <person name="Li C."/>
            <person name="Du R."/>
            <person name="Wang X."/>
            <person name="Sun T."/>
            <person name="Guo L."/>
            <person name="Liang H."/>
            <person name="Lu P."/>
            <person name="Wu Y."/>
            <person name="Zhang Z."/>
            <person name="Ro D.K."/>
            <person name="Shang Y."/>
            <person name="Huang S."/>
            <person name="Yan J."/>
        </authorList>
    </citation>
    <scope>NUCLEOTIDE SEQUENCE [LARGE SCALE GENOMIC DNA]</scope>
    <source>
        <strain evidence="1">Ta-2019</strain>
    </source>
</reference>
<gene>
    <name evidence="1" type="ORF">KI387_010557</name>
</gene>
<evidence type="ECO:0000313" key="1">
    <source>
        <dbReference type="EMBL" id="KAH9306153.1"/>
    </source>
</evidence>